<dbReference type="AlphaFoldDB" id="A0A1R3JR78"/>
<evidence type="ECO:0000313" key="2">
    <source>
        <dbReference type="Proteomes" id="UP000187203"/>
    </source>
</evidence>
<evidence type="ECO:0000313" key="1">
    <source>
        <dbReference type="EMBL" id="OMO97187.1"/>
    </source>
</evidence>
<organism evidence="1 2">
    <name type="scientific">Corchorus olitorius</name>
    <dbReference type="NCBI Taxonomy" id="93759"/>
    <lineage>
        <taxon>Eukaryota</taxon>
        <taxon>Viridiplantae</taxon>
        <taxon>Streptophyta</taxon>
        <taxon>Embryophyta</taxon>
        <taxon>Tracheophyta</taxon>
        <taxon>Spermatophyta</taxon>
        <taxon>Magnoliopsida</taxon>
        <taxon>eudicotyledons</taxon>
        <taxon>Gunneridae</taxon>
        <taxon>Pentapetalae</taxon>
        <taxon>rosids</taxon>
        <taxon>malvids</taxon>
        <taxon>Malvales</taxon>
        <taxon>Malvaceae</taxon>
        <taxon>Grewioideae</taxon>
        <taxon>Apeibeae</taxon>
        <taxon>Corchorus</taxon>
    </lineage>
</organism>
<accession>A0A1R3JR78</accession>
<gene>
    <name evidence="1" type="ORF">COLO4_14812</name>
</gene>
<comment type="caution">
    <text evidence="1">The sequence shown here is derived from an EMBL/GenBank/DDBJ whole genome shotgun (WGS) entry which is preliminary data.</text>
</comment>
<sequence length="65" mass="7328">MELIINASSGAIRYRANINVLIGDIYEYKFVDHSLDPFSISNHKFAAFATFGYSTFKFHLPALAL</sequence>
<dbReference type="Proteomes" id="UP000187203">
    <property type="component" value="Unassembled WGS sequence"/>
</dbReference>
<dbReference type="EMBL" id="AWUE01015462">
    <property type="protein sequence ID" value="OMO97187.1"/>
    <property type="molecule type" value="Genomic_DNA"/>
</dbReference>
<proteinExistence type="predicted"/>
<protein>
    <submittedName>
        <fullName evidence="1">Uncharacterized protein</fullName>
    </submittedName>
</protein>
<keyword evidence="2" id="KW-1185">Reference proteome</keyword>
<reference evidence="2" key="1">
    <citation type="submission" date="2013-09" db="EMBL/GenBank/DDBJ databases">
        <title>Corchorus olitorius genome sequencing.</title>
        <authorList>
            <person name="Alam M."/>
            <person name="Haque M.S."/>
            <person name="Islam M.S."/>
            <person name="Emdad E.M."/>
            <person name="Islam M.M."/>
            <person name="Ahmed B."/>
            <person name="Halim A."/>
            <person name="Hossen Q.M.M."/>
            <person name="Hossain M.Z."/>
            <person name="Ahmed R."/>
            <person name="Khan M.M."/>
            <person name="Islam R."/>
            <person name="Rashid M.M."/>
            <person name="Khan S.A."/>
            <person name="Rahman M.S."/>
            <person name="Alam M."/>
            <person name="Yahiya A.S."/>
            <person name="Khan M.S."/>
            <person name="Azam M.S."/>
            <person name="Haque T."/>
            <person name="Lashkar M.Z.H."/>
            <person name="Akhand A.I."/>
            <person name="Morshed G."/>
            <person name="Roy S."/>
            <person name="Uddin K.S."/>
            <person name="Rabeya T."/>
            <person name="Hossain A.S."/>
            <person name="Chowdhury A."/>
            <person name="Snigdha A.R."/>
            <person name="Mortoza M.S."/>
            <person name="Matin S.A."/>
            <person name="Hoque S.M.E."/>
            <person name="Islam M.K."/>
            <person name="Roy D.K."/>
            <person name="Haider R."/>
            <person name="Moosa M.M."/>
            <person name="Elias S.M."/>
            <person name="Hasan A.M."/>
            <person name="Jahan S."/>
            <person name="Shafiuddin M."/>
            <person name="Mahmood N."/>
            <person name="Shommy N.S."/>
        </authorList>
    </citation>
    <scope>NUCLEOTIDE SEQUENCE [LARGE SCALE GENOMIC DNA]</scope>
    <source>
        <strain evidence="2">cv. O-4</strain>
    </source>
</reference>
<name>A0A1R3JR78_9ROSI</name>